<feature type="transmembrane region" description="Helical" evidence="1">
    <location>
        <begin position="79"/>
        <end position="101"/>
    </location>
</feature>
<dbReference type="AlphaFoldDB" id="A0A3N3ZXC0"/>
<keyword evidence="1" id="KW-1133">Transmembrane helix</keyword>
<keyword evidence="3" id="KW-1185">Reference proteome</keyword>
<evidence type="ECO:0000313" key="2">
    <source>
        <dbReference type="EMBL" id="ROZ63277.1"/>
    </source>
</evidence>
<comment type="caution">
    <text evidence="2">The sequence shown here is derived from an EMBL/GenBank/DDBJ whole genome shotgun (WGS) entry which is preliminary data.</text>
</comment>
<keyword evidence="1" id="KW-0812">Transmembrane</keyword>
<feature type="transmembrane region" description="Helical" evidence="1">
    <location>
        <begin position="170"/>
        <end position="191"/>
    </location>
</feature>
<evidence type="ECO:0000256" key="1">
    <source>
        <dbReference type="SAM" id="Phobius"/>
    </source>
</evidence>
<proteinExistence type="predicted"/>
<feature type="transmembrane region" description="Helical" evidence="1">
    <location>
        <begin position="225"/>
        <end position="240"/>
    </location>
</feature>
<dbReference type="EMBL" id="RKMF01000007">
    <property type="protein sequence ID" value="ROZ63277.1"/>
    <property type="molecule type" value="Genomic_DNA"/>
</dbReference>
<reference evidence="2 3" key="1">
    <citation type="submission" date="2018-10" db="EMBL/GenBank/DDBJ databases">
        <title>Kocuria sp. M5W7-7, whole genome shotgun sequence.</title>
        <authorList>
            <person name="Tuo L."/>
        </authorList>
    </citation>
    <scope>NUCLEOTIDE SEQUENCE [LARGE SCALE GENOMIC DNA]</scope>
    <source>
        <strain evidence="2 3">M5W7-7</strain>
    </source>
</reference>
<evidence type="ECO:0000313" key="3">
    <source>
        <dbReference type="Proteomes" id="UP000270616"/>
    </source>
</evidence>
<feature type="transmembrane region" description="Helical" evidence="1">
    <location>
        <begin position="438"/>
        <end position="456"/>
    </location>
</feature>
<feature type="transmembrane region" description="Helical" evidence="1">
    <location>
        <begin position="247"/>
        <end position="266"/>
    </location>
</feature>
<protein>
    <recommendedName>
        <fullName evidence="4">Oligosaccharide repeat unit polymerase</fullName>
    </recommendedName>
</protein>
<keyword evidence="1" id="KW-0472">Membrane</keyword>
<organism evidence="2 3">
    <name type="scientific">Kocuria soli</name>
    <dbReference type="NCBI Taxonomy" id="2485125"/>
    <lineage>
        <taxon>Bacteria</taxon>
        <taxon>Bacillati</taxon>
        <taxon>Actinomycetota</taxon>
        <taxon>Actinomycetes</taxon>
        <taxon>Micrococcales</taxon>
        <taxon>Micrococcaceae</taxon>
        <taxon>Kocuria</taxon>
    </lineage>
</organism>
<feature type="transmembrane region" description="Helical" evidence="1">
    <location>
        <begin position="415"/>
        <end position="432"/>
    </location>
</feature>
<accession>A0A3N3ZXC0</accession>
<dbReference type="Proteomes" id="UP000270616">
    <property type="component" value="Unassembled WGS sequence"/>
</dbReference>
<sequence length="479" mass="50628">MEWLALIVAVLCVTAVIATCPVQGVGRFLAPETLAVLVLSFIFGARPVFKATMPDAIEASGRDPWYLYEQPITPLGWDIALWVGICALVTFTLGVVVLSFARRPGRPLARDTAPWSAQERVDTWSFGATACLVTAVGGTVINFGAIAAIAGPQTVLTMFGGRSAESTVPGLPEAVVIAGMSGSLAAAVLLISKRHTALLPAQWAAVVFSVALSVFQVSLGGNRRFLIPALLIPIIAFLVRKPQRVTLPWVVAAGIGAVFLAVVPMVRSAGARLPGENLFSASWRYITEEGPLASVLPVFTSYDTEMIDYIAVIAPRLGGDQPWGWGRGTLLEFLEHPLPSGGLDGSTTTQVFSDEVLSGVWGGGCAEAVCPVSSVAGVSYFDGGFLGVAIGCFLFGAVLRLLSNLWSRADELSDSTVVVVVVLSAFALVAARTNTVHATWWAMYAVGFALVPFWVLRSRVQALSIPAAWNSKGGRHVMS</sequence>
<name>A0A3N3ZXC0_9MICC</name>
<dbReference type="OrthoDB" id="5140329at2"/>
<feature type="transmembrane region" description="Helical" evidence="1">
    <location>
        <begin position="198"/>
        <end position="219"/>
    </location>
</feature>
<evidence type="ECO:0008006" key="4">
    <source>
        <dbReference type="Google" id="ProtNLM"/>
    </source>
</evidence>
<gene>
    <name evidence="2" type="ORF">EDL96_06980</name>
</gene>
<dbReference type="RefSeq" id="WP_123825075.1">
    <property type="nucleotide sequence ID" value="NZ_RKMF01000007.1"/>
</dbReference>
<feature type="transmembrane region" description="Helical" evidence="1">
    <location>
        <begin position="383"/>
        <end position="403"/>
    </location>
</feature>
<feature type="transmembrane region" description="Helical" evidence="1">
    <location>
        <begin position="126"/>
        <end position="150"/>
    </location>
</feature>